<feature type="domain" description="ART-PolyVal-like" evidence="1">
    <location>
        <begin position="623"/>
        <end position="751"/>
    </location>
</feature>
<dbReference type="Proteomes" id="UP000199119">
    <property type="component" value="Unassembled WGS sequence"/>
</dbReference>
<dbReference type="OrthoDB" id="9151960at2"/>
<dbReference type="AlphaFoldDB" id="A0A1I2HW84"/>
<proteinExistence type="predicted"/>
<feature type="domain" description="ART-PolyVal-like" evidence="1">
    <location>
        <begin position="23"/>
        <end position="122"/>
    </location>
</feature>
<dbReference type="Pfam" id="PF18760">
    <property type="entry name" value="ART-PolyVal"/>
    <property type="match status" value="3"/>
</dbReference>
<gene>
    <name evidence="2" type="ORF">SAMN04489711_1361</name>
</gene>
<dbReference type="InterPro" id="IPR049522">
    <property type="entry name" value="ART-PolyVal_dom"/>
</dbReference>
<accession>A0A1I2HW84</accession>
<sequence length="866" mass="94738">MPQGNEEELRGWMQGSAAKGPGGEPLVLFHGTSAQFENFEGPAFFTDSLDEAREYGPYVMQVHVAIKRPKQLDSFGQMQAFQNGEIERYAALGYDGFIGEGAGGTHYFVFWPDQVRLVQASAPEAPAPDAIAESMRQLIPTMGSIDAQRNYRVYRAIDAILQVSQLDDAQSLALDALERSLARAWSRVKTMTDRESARAAAVYLDLVDLGIDEVIEGGTLQEFVGAGGSDAKAIRMELDALGTGLRQSLVADAQPSQAEVATPQSVRAAIAEVVGLDAVALQEQVGRLVITTSDAGKAPPTQSALDQYRQGGMVTLYHGTTPENASRLLRDGKTGRAPLGASGGSPELLYVTTDPENAAWFADQAGGGEVLVVQVPASQLRTDPEDGVHGTVLAELQAAARTGIPASLAVFGDLMPERIARTTDPTKVTAFQDWFLESKVVDAEGRPLRVFHGTAEKFTVFKGGRGGFYFTDDRNAAQAYAHSAESENDDAEPRVLDVYLSIKNPMVLGKLWYEENVLDEDGDQNWEAVDNMIYEAAEAGHDGLILRGFPDFDGMEFAAGAKVGRRMQREYDQYIVFRPEQIKSAVFNRGTYEPQNPDIRYSVGQSRRQTAFDRWFADSKVVDAQGQPLTVYHGTTADFTRFELDQELGQSDGFFFAGPESTFYVEGYVNHLLDGPRRTMPVHLSLQNPKVVESSWDGDTFANPDFENEQIAKAKLEGHDGVIFVEREAGDRFFVAFHPEQIKSAIGNCGTYDPNDPDIRHSLDAGQDLGLQAQAWHDASSNTTVFLADRIPAGREAAVFLHETVHRHGRQAMPESTFDQLVGQVHTWAQRSVGTVEREIYGAAARRVARARVSGPAADEELFAYA</sequence>
<protein>
    <recommendedName>
        <fullName evidence="1">ART-PolyVal-like domain-containing protein</fullName>
    </recommendedName>
</protein>
<dbReference type="RefSeq" id="WP_139222982.1">
    <property type="nucleotide sequence ID" value="NZ_FONX01000036.1"/>
</dbReference>
<organism evidence="2 3">
    <name type="scientific">Paracidovorax wautersii</name>
    <dbReference type="NCBI Taxonomy" id="1177982"/>
    <lineage>
        <taxon>Bacteria</taxon>
        <taxon>Pseudomonadati</taxon>
        <taxon>Pseudomonadota</taxon>
        <taxon>Betaproteobacteria</taxon>
        <taxon>Burkholderiales</taxon>
        <taxon>Comamonadaceae</taxon>
        <taxon>Paracidovorax</taxon>
    </lineage>
</organism>
<keyword evidence="3" id="KW-1185">Reference proteome</keyword>
<evidence type="ECO:0000313" key="3">
    <source>
        <dbReference type="Proteomes" id="UP000199119"/>
    </source>
</evidence>
<reference evidence="3" key="1">
    <citation type="submission" date="2016-10" db="EMBL/GenBank/DDBJ databases">
        <authorList>
            <person name="Varghese N."/>
            <person name="Submissions S."/>
        </authorList>
    </citation>
    <scope>NUCLEOTIDE SEQUENCE [LARGE SCALE GENOMIC DNA]</scope>
    <source>
        <strain evidence="3">DSM 27981</strain>
    </source>
</reference>
<dbReference type="EMBL" id="FONX01000036">
    <property type="protein sequence ID" value="SFF33640.1"/>
    <property type="molecule type" value="Genomic_DNA"/>
</dbReference>
<dbReference type="STRING" id="1177982.SAMN04489711_1361"/>
<evidence type="ECO:0000259" key="1">
    <source>
        <dbReference type="Pfam" id="PF18760"/>
    </source>
</evidence>
<feature type="domain" description="ART-PolyVal-like" evidence="1">
    <location>
        <begin position="442"/>
        <end position="591"/>
    </location>
</feature>
<name>A0A1I2HW84_9BURK</name>
<feature type="non-terminal residue" evidence="2">
    <location>
        <position position="866"/>
    </location>
</feature>
<evidence type="ECO:0000313" key="2">
    <source>
        <dbReference type="EMBL" id="SFF33640.1"/>
    </source>
</evidence>